<accession>A0A426U0N4</accession>
<keyword evidence="1" id="KW-0812">Transmembrane</keyword>
<comment type="caution">
    <text evidence="2">The sequence shown here is derived from an EMBL/GenBank/DDBJ whole genome shotgun (WGS) entry which is preliminary data.</text>
</comment>
<evidence type="ECO:0000256" key="1">
    <source>
        <dbReference type="SAM" id="Phobius"/>
    </source>
</evidence>
<keyword evidence="1" id="KW-1133">Transmembrane helix</keyword>
<reference evidence="2 3" key="1">
    <citation type="submission" date="2018-12" db="EMBL/GenBank/DDBJ databases">
        <title>Genome Sequence of Candidatus Viridilinea halotolerans isolated from saline sulfide-rich spring.</title>
        <authorList>
            <person name="Grouzdev D.S."/>
            <person name="Burganskaya E.I."/>
            <person name="Krutkina M.S."/>
            <person name="Sukhacheva M.V."/>
            <person name="Gorlenko V.M."/>
        </authorList>
    </citation>
    <scope>NUCLEOTIDE SEQUENCE [LARGE SCALE GENOMIC DNA]</scope>
    <source>
        <strain evidence="2">Chok-6</strain>
    </source>
</reference>
<evidence type="ECO:0000313" key="3">
    <source>
        <dbReference type="Proteomes" id="UP000280307"/>
    </source>
</evidence>
<feature type="transmembrane region" description="Helical" evidence="1">
    <location>
        <begin position="29"/>
        <end position="56"/>
    </location>
</feature>
<proteinExistence type="predicted"/>
<name>A0A426U0N4_9CHLR</name>
<dbReference type="EMBL" id="RSAS01000399">
    <property type="protein sequence ID" value="RRR72304.1"/>
    <property type="molecule type" value="Genomic_DNA"/>
</dbReference>
<protein>
    <submittedName>
        <fullName evidence="2">Uncharacterized protein</fullName>
    </submittedName>
</protein>
<organism evidence="2 3">
    <name type="scientific">Candidatus Viridilinea halotolerans</name>
    <dbReference type="NCBI Taxonomy" id="2491704"/>
    <lineage>
        <taxon>Bacteria</taxon>
        <taxon>Bacillati</taxon>
        <taxon>Chloroflexota</taxon>
        <taxon>Chloroflexia</taxon>
        <taxon>Chloroflexales</taxon>
        <taxon>Chloroflexineae</taxon>
        <taxon>Oscillochloridaceae</taxon>
        <taxon>Candidatus Viridilinea</taxon>
    </lineage>
</organism>
<evidence type="ECO:0000313" key="2">
    <source>
        <dbReference type="EMBL" id="RRR72304.1"/>
    </source>
</evidence>
<dbReference type="Proteomes" id="UP000280307">
    <property type="component" value="Unassembled WGS sequence"/>
</dbReference>
<gene>
    <name evidence="2" type="ORF">EI684_10215</name>
</gene>
<sequence>MSGYHSPEGASAESVASGFEVTDWSMKPVAILIISTIISLILAYIVITAMVGFTGLGITDQSHTLRDDAAMQMPAGPLLEQNPLVESTQMLEAANQRLNSYGWVDERGGVSHIPLERAKELLLEVGIDPFAVNSGEGEGEVIP</sequence>
<keyword evidence="1" id="KW-0472">Membrane</keyword>
<dbReference type="AlphaFoldDB" id="A0A426U0N4"/>